<dbReference type="GeneTree" id="ENSGT00940000165711"/>
<dbReference type="Proteomes" id="UP000694558">
    <property type="component" value="Chromosome 20"/>
</dbReference>
<evidence type="ECO:0000313" key="11">
    <source>
        <dbReference type="Ensembl" id="ENSSMAP00000005461.2"/>
    </source>
</evidence>
<reference evidence="11" key="2">
    <citation type="submission" date="2025-08" db="UniProtKB">
        <authorList>
            <consortium name="Ensembl"/>
        </authorList>
    </citation>
    <scope>IDENTIFICATION</scope>
</reference>
<dbReference type="PROSITE" id="PS50068">
    <property type="entry name" value="LDLRA_2"/>
    <property type="match status" value="1"/>
</dbReference>
<dbReference type="PANTHER" id="PTHR46876:SF1">
    <property type="entry name" value="LOW-DENSITY LIPOPROTEIN RECEPTOR-RELATED PROTEIN 11"/>
    <property type="match status" value="1"/>
</dbReference>
<evidence type="ECO:0000256" key="9">
    <source>
        <dbReference type="SAM" id="SignalP"/>
    </source>
</evidence>
<dbReference type="Ensembl" id="ENSSMAT00000005536.2">
    <property type="protein sequence ID" value="ENSSMAP00000005461.2"/>
    <property type="gene ID" value="ENSSMAG00000026387.1"/>
</dbReference>
<keyword evidence="3 9" id="KW-0732">Signal</keyword>
<organism evidence="11 12">
    <name type="scientific">Scophthalmus maximus</name>
    <name type="common">Turbot</name>
    <name type="synonym">Psetta maxima</name>
    <dbReference type="NCBI Taxonomy" id="52904"/>
    <lineage>
        <taxon>Eukaryota</taxon>
        <taxon>Metazoa</taxon>
        <taxon>Chordata</taxon>
        <taxon>Craniata</taxon>
        <taxon>Vertebrata</taxon>
        <taxon>Euteleostomi</taxon>
        <taxon>Actinopterygii</taxon>
        <taxon>Neopterygii</taxon>
        <taxon>Teleostei</taxon>
        <taxon>Neoteleostei</taxon>
        <taxon>Acanthomorphata</taxon>
        <taxon>Carangaria</taxon>
        <taxon>Pleuronectiformes</taxon>
        <taxon>Pleuronectoidei</taxon>
        <taxon>Scophthalmidae</taxon>
        <taxon>Scophthalmus</taxon>
    </lineage>
</organism>
<name>A0A8D2ZPC9_SCOMX</name>
<dbReference type="SUPFAM" id="SSF57424">
    <property type="entry name" value="LDL receptor-like module"/>
    <property type="match status" value="1"/>
</dbReference>
<feature type="disulfide bond" evidence="8">
    <location>
        <begin position="148"/>
        <end position="166"/>
    </location>
</feature>
<dbReference type="PROSITE" id="PS50986">
    <property type="entry name" value="MANSC"/>
    <property type="match status" value="1"/>
</dbReference>
<keyword evidence="2" id="KW-0812">Transmembrane</keyword>
<dbReference type="Pfam" id="PF07502">
    <property type="entry name" value="MANEC"/>
    <property type="match status" value="1"/>
</dbReference>
<dbReference type="InterPro" id="IPR036055">
    <property type="entry name" value="LDL_receptor-like_sf"/>
</dbReference>
<evidence type="ECO:0000256" key="2">
    <source>
        <dbReference type="ARBA" id="ARBA00022692"/>
    </source>
</evidence>
<evidence type="ECO:0000259" key="10">
    <source>
        <dbReference type="PROSITE" id="PS50986"/>
    </source>
</evidence>
<dbReference type="InterPro" id="IPR023415">
    <property type="entry name" value="LDLR_class-A_CS"/>
</dbReference>
<proteinExistence type="predicted"/>
<feature type="chain" id="PRO_5034754461" evidence="9">
    <location>
        <begin position="35"/>
        <end position="196"/>
    </location>
</feature>
<dbReference type="PROSITE" id="PS01209">
    <property type="entry name" value="LDLRA_1"/>
    <property type="match status" value="1"/>
</dbReference>
<dbReference type="GO" id="GO:0016020">
    <property type="term" value="C:membrane"/>
    <property type="evidence" value="ECO:0007669"/>
    <property type="project" value="UniProtKB-SubCell"/>
</dbReference>
<evidence type="ECO:0000313" key="12">
    <source>
        <dbReference type="Proteomes" id="UP000694558"/>
    </source>
</evidence>
<reference evidence="11" key="1">
    <citation type="submission" date="2023-05" db="EMBL/GenBank/DDBJ databases">
        <title>High-quality long-read genome of Scophthalmus maximus.</title>
        <authorList>
            <person name="Lien S."/>
            <person name="Martinez P."/>
        </authorList>
    </citation>
    <scope>NUCLEOTIDE SEQUENCE [LARGE SCALE GENOMIC DNA]</scope>
</reference>
<comment type="caution">
    <text evidence="8">Lacks conserved residue(s) required for the propagation of feature annotation.</text>
</comment>
<dbReference type="InterPro" id="IPR002172">
    <property type="entry name" value="LDrepeatLR_classA_rpt"/>
</dbReference>
<sequence>MAPPPPPQHLHLHLHLQLLLLLLLLLARVAPSSAAARSSPISDLKSKISGVEELLEEFRLQLQQDQAHREAEALDADPCARDFDAAPQRIIRTKASIERGATFLLAPERVATWRQCLRVCCAQPHCTVAVVQEEARRPPGDGLSCYLCDNGCCIDITYACDGTQHCPDRSDEDFCPNCTAHSLYRLGGGFVSLGRL</sequence>
<dbReference type="SMART" id="SM00765">
    <property type="entry name" value="MANEC"/>
    <property type="match status" value="1"/>
</dbReference>
<evidence type="ECO:0000256" key="4">
    <source>
        <dbReference type="ARBA" id="ARBA00022989"/>
    </source>
</evidence>
<evidence type="ECO:0000256" key="8">
    <source>
        <dbReference type="PROSITE-ProRule" id="PRU00124"/>
    </source>
</evidence>
<dbReference type="InterPro" id="IPR013980">
    <property type="entry name" value="MANSC_dom"/>
</dbReference>
<evidence type="ECO:0000256" key="1">
    <source>
        <dbReference type="ARBA" id="ARBA00004479"/>
    </source>
</evidence>
<keyword evidence="7" id="KW-0325">Glycoprotein</keyword>
<evidence type="ECO:0000256" key="5">
    <source>
        <dbReference type="ARBA" id="ARBA00023136"/>
    </source>
</evidence>
<evidence type="ECO:0000256" key="7">
    <source>
        <dbReference type="ARBA" id="ARBA00023180"/>
    </source>
</evidence>
<feature type="disulfide bond" evidence="8">
    <location>
        <begin position="160"/>
        <end position="175"/>
    </location>
</feature>
<feature type="domain" description="MANSC" evidence="10">
    <location>
        <begin position="85"/>
        <end position="171"/>
    </location>
</feature>
<keyword evidence="6 8" id="KW-1015">Disulfide bond</keyword>
<dbReference type="Gene3D" id="4.10.400.10">
    <property type="entry name" value="Low-density Lipoprotein Receptor"/>
    <property type="match status" value="1"/>
</dbReference>
<keyword evidence="4" id="KW-1133">Transmembrane helix</keyword>
<dbReference type="InterPro" id="IPR011106">
    <property type="entry name" value="MANSC_N"/>
</dbReference>
<dbReference type="AlphaFoldDB" id="A0A8D2ZPC9"/>
<feature type="signal peptide" evidence="9">
    <location>
        <begin position="1"/>
        <end position="34"/>
    </location>
</feature>
<evidence type="ECO:0000256" key="3">
    <source>
        <dbReference type="ARBA" id="ARBA00022729"/>
    </source>
</evidence>
<accession>A0A8D2ZPC9</accession>
<dbReference type="CDD" id="cd00112">
    <property type="entry name" value="LDLa"/>
    <property type="match status" value="1"/>
</dbReference>
<comment type="subcellular location">
    <subcellularLocation>
        <location evidence="1">Membrane</location>
        <topology evidence="1">Single-pass type I membrane protein</topology>
    </subcellularLocation>
</comment>
<evidence type="ECO:0000256" key="6">
    <source>
        <dbReference type="ARBA" id="ARBA00023157"/>
    </source>
</evidence>
<dbReference type="PANTHER" id="PTHR46876">
    <property type="entry name" value="LOW-DENSITY LIPOPROTEIN RECEPTOR-RELATED PROTEIN 11"/>
    <property type="match status" value="1"/>
</dbReference>
<protein>
    <submittedName>
        <fullName evidence="11">Low density lipoprotein receptor-related protein 11</fullName>
    </submittedName>
</protein>
<keyword evidence="5" id="KW-0472">Membrane</keyword>